<evidence type="ECO:0000313" key="3">
    <source>
        <dbReference type="Proteomes" id="UP000317429"/>
    </source>
</evidence>
<organism evidence="2 3">
    <name type="scientific">Pirellulimonas nuda</name>
    <dbReference type="NCBI Taxonomy" id="2528009"/>
    <lineage>
        <taxon>Bacteria</taxon>
        <taxon>Pseudomonadati</taxon>
        <taxon>Planctomycetota</taxon>
        <taxon>Planctomycetia</taxon>
        <taxon>Pirellulales</taxon>
        <taxon>Lacipirellulaceae</taxon>
        <taxon>Pirellulimonas</taxon>
    </lineage>
</organism>
<accession>A0A518DCN7</accession>
<name>A0A518DCN7_9BACT</name>
<feature type="chain" id="PRO_5022175435" description="PEP-CTERM protein-sorting domain-containing protein" evidence="1">
    <location>
        <begin position="26"/>
        <end position="391"/>
    </location>
</feature>
<evidence type="ECO:0000256" key="1">
    <source>
        <dbReference type="SAM" id="SignalP"/>
    </source>
</evidence>
<proteinExistence type="predicted"/>
<evidence type="ECO:0008006" key="4">
    <source>
        <dbReference type="Google" id="ProtNLM"/>
    </source>
</evidence>
<evidence type="ECO:0000313" key="2">
    <source>
        <dbReference type="EMBL" id="QDU89223.1"/>
    </source>
</evidence>
<dbReference type="KEGG" id="pnd:Pla175_26100"/>
<feature type="signal peptide" evidence="1">
    <location>
        <begin position="1"/>
        <end position="25"/>
    </location>
</feature>
<keyword evidence="3" id="KW-1185">Reference proteome</keyword>
<keyword evidence="1" id="KW-0732">Signal</keyword>
<reference evidence="2 3" key="1">
    <citation type="submission" date="2019-02" db="EMBL/GenBank/DDBJ databases">
        <title>Deep-cultivation of Planctomycetes and their phenomic and genomic characterization uncovers novel biology.</title>
        <authorList>
            <person name="Wiegand S."/>
            <person name="Jogler M."/>
            <person name="Boedeker C."/>
            <person name="Pinto D."/>
            <person name="Vollmers J."/>
            <person name="Rivas-Marin E."/>
            <person name="Kohn T."/>
            <person name="Peeters S.H."/>
            <person name="Heuer A."/>
            <person name="Rast P."/>
            <person name="Oberbeckmann S."/>
            <person name="Bunk B."/>
            <person name="Jeske O."/>
            <person name="Meyerdierks A."/>
            <person name="Storesund J.E."/>
            <person name="Kallscheuer N."/>
            <person name="Luecker S."/>
            <person name="Lage O.M."/>
            <person name="Pohl T."/>
            <person name="Merkel B.J."/>
            <person name="Hornburger P."/>
            <person name="Mueller R.-W."/>
            <person name="Bruemmer F."/>
            <person name="Labrenz M."/>
            <person name="Spormann A.M."/>
            <person name="Op den Camp H."/>
            <person name="Overmann J."/>
            <person name="Amann R."/>
            <person name="Jetten M.S.M."/>
            <person name="Mascher T."/>
            <person name="Medema M.H."/>
            <person name="Devos D.P."/>
            <person name="Kaster A.-K."/>
            <person name="Ovreas L."/>
            <person name="Rohde M."/>
            <person name="Galperin M.Y."/>
            <person name="Jogler C."/>
        </authorList>
    </citation>
    <scope>NUCLEOTIDE SEQUENCE [LARGE SCALE GENOMIC DNA]</scope>
    <source>
        <strain evidence="2 3">Pla175</strain>
    </source>
</reference>
<dbReference type="OrthoDB" id="265467at2"/>
<dbReference type="EMBL" id="CP036291">
    <property type="protein sequence ID" value="QDU89223.1"/>
    <property type="molecule type" value="Genomic_DNA"/>
</dbReference>
<gene>
    <name evidence="2" type="ORF">Pla175_26100</name>
</gene>
<dbReference type="RefSeq" id="WP_145285321.1">
    <property type="nucleotide sequence ID" value="NZ_CP036291.1"/>
</dbReference>
<protein>
    <recommendedName>
        <fullName evidence="4">PEP-CTERM protein-sorting domain-containing protein</fullName>
    </recommendedName>
</protein>
<dbReference type="AlphaFoldDB" id="A0A518DCN7"/>
<sequence precursor="true">MKPLHIVLCALALCLLVAAPGRVSAIDFYFVGPSGGDFFDSGNWNDQPTGLGAFLATPVVDAGTSLIEHSLVIDGDTVGAATEVRFGMGSLLMDAGALLNVTGTTSGTLAFTFGPGGSFTMNNSALNVQNGASGQISLGSGSTSSFVGATVTASDDIFFRGATSIVGSAFESTGDDIELQDSATFSAITGSSFFASSTGPGGDFDQFIIFQAPTIDITGSSFRGGLLGIDGTTTTTVVATDSTFDFAGDVENAFASSSTGTHLLTLAGTSTLVADQIEEGVALFLKDTTTATFIDDTVDSDLDGWITSGALVRLDSPQARLVLQSAQNVSNASRVFNGVTSTTYAATPQFFVPSGWNGSDAVTLSIVPEPSCLLLVVGFIGAVACCRRVGG</sequence>
<dbReference type="Proteomes" id="UP000317429">
    <property type="component" value="Chromosome"/>
</dbReference>